<sequence>MPPTLYLLRPLLSGTLIQTSNPGSQPNSLLSSASNPITHPKTDTFLALKPATLPTTWHPLYLPLKSKVIPFSPALPLTCLAQFLMRFSRARTRWPTCLYISLNATATLTRASPRYAYQKLETGLNSSTIGPDGAISIVGPSLLLNIEWYKVTGREYAKKSVMGIGFGTRTKREVHGTGA</sequence>
<proteinExistence type="predicted"/>
<evidence type="ECO:0000313" key="1">
    <source>
        <dbReference type="EMBL" id="KAA1138960.1"/>
    </source>
</evidence>
<protein>
    <submittedName>
        <fullName evidence="1">Uncharacterized protein</fullName>
    </submittedName>
</protein>
<name>A0A5B0SM49_PUCGR</name>
<reference evidence="1 2" key="1">
    <citation type="submission" date="2019-05" db="EMBL/GenBank/DDBJ databases">
        <title>Emergence of the Ug99 lineage of the wheat stem rust pathogen through somatic hybridization.</title>
        <authorList>
            <person name="Li F."/>
            <person name="Upadhyaya N.M."/>
            <person name="Sperschneider J."/>
            <person name="Matny O."/>
            <person name="Nguyen-Phuc H."/>
            <person name="Mago R."/>
            <person name="Raley C."/>
            <person name="Miller M.E."/>
            <person name="Silverstein K.A.T."/>
            <person name="Henningsen E."/>
            <person name="Hirsch C.D."/>
            <person name="Visser B."/>
            <person name="Pretorius Z.A."/>
            <person name="Steffenson B.J."/>
            <person name="Schwessinger B."/>
            <person name="Dodds P.N."/>
            <person name="Figueroa M."/>
        </authorList>
    </citation>
    <scope>NUCLEOTIDE SEQUENCE [LARGE SCALE GENOMIC DNA]</scope>
    <source>
        <strain evidence="1 2">Ug99</strain>
    </source>
</reference>
<accession>A0A5B0SM49</accession>
<dbReference type="Proteomes" id="UP000325313">
    <property type="component" value="Unassembled WGS sequence"/>
</dbReference>
<evidence type="ECO:0000313" key="2">
    <source>
        <dbReference type="Proteomes" id="UP000325313"/>
    </source>
</evidence>
<dbReference type="AlphaFoldDB" id="A0A5B0SM49"/>
<dbReference type="EMBL" id="VDEP01000001">
    <property type="protein sequence ID" value="KAA1138960.1"/>
    <property type="molecule type" value="Genomic_DNA"/>
</dbReference>
<gene>
    <name evidence="1" type="ORF">PGTUg99_031442</name>
</gene>
<organism evidence="1 2">
    <name type="scientific">Puccinia graminis f. sp. tritici</name>
    <dbReference type="NCBI Taxonomy" id="56615"/>
    <lineage>
        <taxon>Eukaryota</taxon>
        <taxon>Fungi</taxon>
        <taxon>Dikarya</taxon>
        <taxon>Basidiomycota</taxon>
        <taxon>Pucciniomycotina</taxon>
        <taxon>Pucciniomycetes</taxon>
        <taxon>Pucciniales</taxon>
        <taxon>Pucciniaceae</taxon>
        <taxon>Puccinia</taxon>
    </lineage>
</organism>
<comment type="caution">
    <text evidence="1">The sequence shown here is derived from an EMBL/GenBank/DDBJ whole genome shotgun (WGS) entry which is preliminary data.</text>
</comment>